<name>A0A2G4EXG0_9CYAN</name>
<dbReference type="OrthoDB" id="9781738at2"/>
<proteinExistence type="predicted"/>
<organism evidence="1 2">
    <name type="scientific">Tychonema bourrellyi FEM_GT703</name>
    <dbReference type="NCBI Taxonomy" id="2040638"/>
    <lineage>
        <taxon>Bacteria</taxon>
        <taxon>Bacillati</taxon>
        <taxon>Cyanobacteriota</taxon>
        <taxon>Cyanophyceae</taxon>
        <taxon>Oscillatoriophycideae</taxon>
        <taxon>Oscillatoriales</taxon>
        <taxon>Microcoleaceae</taxon>
        <taxon>Tychonema</taxon>
    </lineage>
</organism>
<dbReference type="EMBL" id="NXIB02000119">
    <property type="protein sequence ID" value="PHX54166.1"/>
    <property type="molecule type" value="Genomic_DNA"/>
</dbReference>
<evidence type="ECO:0008006" key="3">
    <source>
        <dbReference type="Google" id="ProtNLM"/>
    </source>
</evidence>
<accession>A0A2G4EXG0</accession>
<dbReference type="AlphaFoldDB" id="A0A2G4EXG0"/>
<dbReference type="RefSeq" id="WP_096832345.1">
    <property type="nucleotide sequence ID" value="NZ_NXIB02000119.1"/>
</dbReference>
<gene>
    <name evidence="1" type="ORF">CP500_017590</name>
</gene>
<protein>
    <recommendedName>
        <fullName evidence="3">Glycosyl transferase family 1 domain-containing protein</fullName>
    </recommendedName>
</protein>
<comment type="caution">
    <text evidence="1">The sequence shown here is derived from an EMBL/GenBank/DDBJ whole genome shotgun (WGS) entry which is preliminary data.</text>
</comment>
<dbReference type="Gene3D" id="3.40.50.2000">
    <property type="entry name" value="Glycogen Phosphorylase B"/>
    <property type="match status" value="2"/>
</dbReference>
<dbReference type="SUPFAM" id="SSF53756">
    <property type="entry name" value="UDP-Glycosyltransferase/glycogen phosphorylase"/>
    <property type="match status" value="1"/>
</dbReference>
<evidence type="ECO:0000313" key="1">
    <source>
        <dbReference type="EMBL" id="PHX54166.1"/>
    </source>
</evidence>
<sequence length="76" mass="8621">MSRTESCGIYTSTIVSPYDEEGLVTGLQQLANCADLRLRMSDSARQRAEEFTWEKVARRLAELVLDRLKSASKIRV</sequence>
<dbReference type="Proteomes" id="UP000226442">
    <property type="component" value="Unassembled WGS sequence"/>
</dbReference>
<keyword evidence="2" id="KW-1185">Reference proteome</keyword>
<reference evidence="1" key="1">
    <citation type="submission" date="2017-10" db="EMBL/GenBank/DDBJ databases">
        <title>Draft genome sequence of the planktic cyanobacteria Tychonema bourrellyi isolated from alpine lentic freshwater.</title>
        <authorList>
            <person name="Tett A."/>
            <person name="Armanini F."/>
            <person name="Asnicar F."/>
            <person name="Boscaini A."/>
            <person name="Pasolli E."/>
            <person name="Zolfo M."/>
            <person name="Donati C."/>
            <person name="Salmaso N."/>
            <person name="Segata N."/>
        </authorList>
    </citation>
    <scope>NUCLEOTIDE SEQUENCE</scope>
    <source>
        <strain evidence="1">FEM_GT703</strain>
    </source>
</reference>
<evidence type="ECO:0000313" key="2">
    <source>
        <dbReference type="Proteomes" id="UP000226442"/>
    </source>
</evidence>